<dbReference type="RefSeq" id="WP_034342220.1">
    <property type="nucleotide sequence ID" value="NZ_CAOMJD010000029.1"/>
</dbReference>
<evidence type="ECO:0000313" key="8">
    <source>
        <dbReference type="Proteomes" id="UP000029925"/>
    </source>
</evidence>
<feature type="domain" description="Deacetylase sirtuin-type" evidence="5">
    <location>
        <begin position="1"/>
        <end position="247"/>
    </location>
</feature>
<proteinExistence type="predicted"/>
<keyword evidence="8" id="KW-1185">Reference proteome</keyword>
<reference evidence="9" key="2">
    <citation type="submission" date="2015-11" db="EMBL/GenBank/DDBJ databases">
        <authorList>
            <person name="Anvar S.Y."/>
        </authorList>
    </citation>
    <scope>NUCLEOTIDE SEQUENCE [LARGE SCALE GENOMIC DNA]</scope>
</reference>
<dbReference type="GO" id="GO:0017136">
    <property type="term" value="F:histone deacetylase activity, NAD-dependent"/>
    <property type="evidence" value="ECO:0007669"/>
    <property type="project" value="TreeGrafter"/>
</dbReference>
<keyword evidence="3" id="KW-0520">NAD</keyword>
<dbReference type="Gene3D" id="3.30.1600.10">
    <property type="entry name" value="SIR2/SIRT2 'Small Domain"/>
    <property type="match status" value="1"/>
</dbReference>
<dbReference type="PATRIC" id="fig|76936.10.peg.418"/>
<keyword evidence="2" id="KW-0808">Transferase</keyword>
<feature type="binding site" evidence="4">
    <location>
        <position position="140"/>
    </location>
    <ligand>
        <name>Zn(2+)</name>
        <dbReference type="ChEBI" id="CHEBI:29105"/>
    </ligand>
</feature>
<evidence type="ECO:0000313" key="7">
    <source>
        <dbReference type="EMBL" id="TLD79557.1"/>
    </source>
</evidence>
<name>A0A099UIC6_9HELI</name>
<feature type="binding site" evidence="4">
    <location>
        <position position="118"/>
    </location>
    <ligand>
        <name>Zn(2+)</name>
        <dbReference type="ChEBI" id="CHEBI:29105"/>
    </ligand>
</feature>
<keyword evidence="4" id="KW-0479">Metal-binding</keyword>
<dbReference type="AlphaFoldDB" id="A0A099UIC6"/>
<dbReference type="PROSITE" id="PS50305">
    <property type="entry name" value="SIRTUIN"/>
    <property type="match status" value="1"/>
</dbReference>
<gene>
    <name evidence="6" type="ORF">BN2458_PEG0429</name>
    <name evidence="7" type="ORF">LS75_001055</name>
</gene>
<sequence>MPKLVIFSGAGLSAESGLEIFRDNGGLWAQYDPMEVCNYENWLENFALVHRFYNLRREELGKVQPNAMHKFLATLPHSLKAKQDIEVIHITQNVDDLLERAGASNIIHLHGQLSKIICPKCEYIFDIGYTHFEPHNCPNCGYEKLKPFIVFFYEKAPQYATMYEIFESLNFRDCVLVIGTSGNVVDISSILARCEYKHKIGLKILNNLEPSNSIAESVFDTIYYKPATQAIEQIQEALCDFFNEGKN</sequence>
<keyword evidence="4" id="KW-0862">Zinc</keyword>
<dbReference type="STRING" id="76936.BN2458_PEG0429"/>
<accession>A0A099UIC6</accession>
<dbReference type="GeneID" id="78150742"/>
<dbReference type="EC" id="2.3.1.286" evidence="1"/>
<organism evidence="6 9">
    <name type="scientific">Helicobacter typhlonius</name>
    <dbReference type="NCBI Taxonomy" id="76936"/>
    <lineage>
        <taxon>Bacteria</taxon>
        <taxon>Pseudomonadati</taxon>
        <taxon>Campylobacterota</taxon>
        <taxon>Epsilonproteobacteria</taxon>
        <taxon>Campylobacterales</taxon>
        <taxon>Helicobacteraceae</taxon>
        <taxon>Helicobacter</taxon>
    </lineage>
</organism>
<dbReference type="InterPro" id="IPR050134">
    <property type="entry name" value="NAD-dep_sirtuin_deacylases"/>
</dbReference>
<dbReference type="InterPro" id="IPR003000">
    <property type="entry name" value="Sirtuin"/>
</dbReference>
<dbReference type="EMBL" id="LN907858">
    <property type="protein sequence ID" value="CUU39315.1"/>
    <property type="molecule type" value="Genomic_DNA"/>
</dbReference>
<dbReference type="KEGG" id="hty:BN2458_PEG0429"/>
<evidence type="ECO:0000256" key="3">
    <source>
        <dbReference type="ARBA" id="ARBA00023027"/>
    </source>
</evidence>
<evidence type="ECO:0000256" key="4">
    <source>
        <dbReference type="PROSITE-ProRule" id="PRU00236"/>
    </source>
</evidence>
<evidence type="ECO:0000259" key="5">
    <source>
        <dbReference type="PROSITE" id="PS50305"/>
    </source>
</evidence>
<dbReference type="PANTHER" id="PTHR11085">
    <property type="entry name" value="NAD-DEPENDENT PROTEIN DEACYLASE SIRTUIN-5, MITOCHONDRIAL-RELATED"/>
    <property type="match status" value="1"/>
</dbReference>
<evidence type="ECO:0000313" key="6">
    <source>
        <dbReference type="EMBL" id="CUU39315.1"/>
    </source>
</evidence>
<protein>
    <recommendedName>
        <fullName evidence="1">protein acetyllysine N-acetyltransferase</fullName>
        <ecNumber evidence="1">2.3.1.286</ecNumber>
    </recommendedName>
</protein>
<dbReference type="Proteomes" id="UP000064525">
    <property type="component" value="Chromosome I"/>
</dbReference>
<feature type="active site" description="Proton acceptor" evidence="4">
    <location>
        <position position="110"/>
    </location>
</feature>
<dbReference type="SUPFAM" id="SSF52467">
    <property type="entry name" value="DHS-like NAD/FAD-binding domain"/>
    <property type="match status" value="1"/>
</dbReference>
<dbReference type="Pfam" id="PF02146">
    <property type="entry name" value="SIR2"/>
    <property type="match status" value="1"/>
</dbReference>
<dbReference type="InterPro" id="IPR026590">
    <property type="entry name" value="Ssirtuin_cat_dom"/>
</dbReference>
<reference evidence="7 8" key="1">
    <citation type="journal article" date="2014" name="Genome Announc.">
        <title>Draft genome sequences of eight enterohepatic helicobacter species isolated from both laboratory and wild rodents.</title>
        <authorList>
            <person name="Sheh A."/>
            <person name="Shen Z."/>
            <person name="Fox J.G."/>
        </authorList>
    </citation>
    <scope>NUCLEOTIDE SEQUENCE [LARGE SCALE GENOMIC DNA]</scope>
    <source>
        <strain evidence="7 8">MIT 98-6810</strain>
    </source>
</reference>
<feature type="binding site" evidence="4">
    <location>
        <position position="121"/>
    </location>
    <ligand>
        <name>Zn(2+)</name>
        <dbReference type="ChEBI" id="CHEBI:29105"/>
    </ligand>
</feature>
<dbReference type="OrthoDB" id="9800582at2"/>
<dbReference type="EMBL" id="JRPF02000001">
    <property type="protein sequence ID" value="TLD79557.1"/>
    <property type="molecule type" value="Genomic_DNA"/>
</dbReference>
<evidence type="ECO:0000256" key="2">
    <source>
        <dbReference type="ARBA" id="ARBA00022679"/>
    </source>
</evidence>
<dbReference type="InterPro" id="IPR029035">
    <property type="entry name" value="DHS-like_NAD/FAD-binding_dom"/>
</dbReference>
<reference evidence="6" key="3">
    <citation type="submission" date="2015-11" db="EMBL/GenBank/DDBJ databases">
        <authorList>
            <person name="Zhang Y."/>
            <person name="Guo Z."/>
        </authorList>
    </citation>
    <scope>NUCLEOTIDE SEQUENCE</scope>
    <source>
        <strain evidence="6">1</strain>
    </source>
</reference>
<dbReference type="InterPro" id="IPR026591">
    <property type="entry name" value="Sirtuin_cat_small_dom_sf"/>
</dbReference>
<dbReference type="GO" id="GO:0046872">
    <property type="term" value="F:metal ion binding"/>
    <property type="evidence" value="ECO:0007669"/>
    <property type="project" value="UniProtKB-KW"/>
</dbReference>
<dbReference type="Proteomes" id="UP000029925">
    <property type="component" value="Unassembled WGS sequence"/>
</dbReference>
<dbReference type="Gene3D" id="3.40.50.1220">
    <property type="entry name" value="TPP-binding domain"/>
    <property type="match status" value="1"/>
</dbReference>
<evidence type="ECO:0000313" key="9">
    <source>
        <dbReference type="Proteomes" id="UP000064525"/>
    </source>
</evidence>
<feature type="binding site" evidence="4">
    <location>
        <position position="137"/>
    </location>
    <ligand>
        <name>Zn(2+)</name>
        <dbReference type="ChEBI" id="CHEBI:29105"/>
    </ligand>
</feature>
<dbReference type="GO" id="GO:0070403">
    <property type="term" value="F:NAD+ binding"/>
    <property type="evidence" value="ECO:0007669"/>
    <property type="project" value="InterPro"/>
</dbReference>
<dbReference type="PANTHER" id="PTHR11085:SF4">
    <property type="entry name" value="NAD-DEPENDENT PROTEIN DEACYLASE"/>
    <property type="match status" value="1"/>
</dbReference>
<evidence type="ECO:0000256" key="1">
    <source>
        <dbReference type="ARBA" id="ARBA00012928"/>
    </source>
</evidence>